<evidence type="ECO:0000313" key="2">
    <source>
        <dbReference type="EMBL" id="RVW08885.1"/>
    </source>
</evidence>
<dbReference type="InterPro" id="IPR029068">
    <property type="entry name" value="Glyas_Bleomycin-R_OHBP_Dase"/>
</dbReference>
<keyword evidence="2" id="KW-0223">Dioxygenase</keyword>
<evidence type="ECO:0000259" key="1">
    <source>
        <dbReference type="PROSITE" id="PS51819"/>
    </source>
</evidence>
<dbReference type="PROSITE" id="PS51819">
    <property type="entry name" value="VOC"/>
    <property type="match status" value="1"/>
</dbReference>
<accession>A0A3S3E9K0</accession>
<keyword evidence="3" id="KW-1185">Reference proteome</keyword>
<dbReference type="EMBL" id="RKLP01000007">
    <property type="protein sequence ID" value="RVW08885.1"/>
    <property type="molecule type" value="Genomic_DNA"/>
</dbReference>
<dbReference type="SUPFAM" id="SSF54593">
    <property type="entry name" value="Glyoxalase/Bleomycin resistance protein/Dihydroxybiphenyl dioxygenase"/>
    <property type="match status" value="1"/>
</dbReference>
<dbReference type="OrthoDB" id="2611891at2"/>
<comment type="caution">
    <text evidence="2">The sequence shown here is derived from an EMBL/GenBank/DDBJ whole genome shotgun (WGS) entry which is preliminary data.</text>
</comment>
<feature type="domain" description="VOC" evidence="1">
    <location>
        <begin position="4"/>
        <end position="110"/>
    </location>
</feature>
<dbReference type="Pfam" id="PF00903">
    <property type="entry name" value="Glyoxalase"/>
    <property type="match status" value="1"/>
</dbReference>
<organism evidence="2 3">
    <name type="scientific">Prescottella agglutinans</name>
    <dbReference type="NCBI Taxonomy" id="1644129"/>
    <lineage>
        <taxon>Bacteria</taxon>
        <taxon>Bacillati</taxon>
        <taxon>Actinomycetota</taxon>
        <taxon>Actinomycetes</taxon>
        <taxon>Mycobacteriales</taxon>
        <taxon>Nocardiaceae</taxon>
        <taxon>Prescottella</taxon>
    </lineage>
</organism>
<reference evidence="2 3" key="1">
    <citation type="submission" date="2018-11" db="EMBL/GenBank/DDBJ databases">
        <title>Rhodococcus spongicola sp. nov. and Rhodococcus xishaensis sp. nov. from marine sponges.</title>
        <authorList>
            <person name="Li L."/>
            <person name="Lin H.W."/>
        </authorList>
    </citation>
    <scope>NUCLEOTIDE SEQUENCE [LARGE SCALE GENOMIC DNA]</scope>
    <source>
        <strain evidence="2 3">CCTCC AB2014297</strain>
    </source>
</reference>
<keyword evidence="2" id="KW-0560">Oxidoreductase</keyword>
<dbReference type="Gene3D" id="3.10.180.10">
    <property type="entry name" value="2,3-Dihydroxybiphenyl 1,2-Dioxygenase, domain 1"/>
    <property type="match status" value="1"/>
</dbReference>
<name>A0A3S3E9K0_9NOCA</name>
<dbReference type="RefSeq" id="WP_127916949.1">
    <property type="nucleotide sequence ID" value="NZ_RKLP01000007.1"/>
</dbReference>
<dbReference type="AlphaFoldDB" id="A0A3S3E9K0"/>
<dbReference type="InterPro" id="IPR004360">
    <property type="entry name" value="Glyas_Fos-R_dOase_dom"/>
</dbReference>
<sequence>MAISGAHVIVYSRDADADRRFVRDVLGFPHVDAGGGWLIFKLPPAEAAVHPSESADGPGHELYLMCDNLDATLRDLAERGVECGAISDARWGRLSRFRLPGGSQVGIYEPRHPRATELDG</sequence>
<dbReference type="Proteomes" id="UP000286208">
    <property type="component" value="Unassembled WGS sequence"/>
</dbReference>
<proteinExistence type="predicted"/>
<dbReference type="InterPro" id="IPR037523">
    <property type="entry name" value="VOC_core"/>
</dbReference>
<dbReference type="GO" id="GO:0051213">
    <property type="term" value="F:dioxygenase activity"/>
    <property type="evidence" value="ECO:0007669"/>
    <property type="project" value="UniProtKB-KW"/>
</dbReference>
<evidence type="ECO:0000313" key="3">
    <source>
        <dbReference type="Proteomes" id="UP000286208"/>
    </source>
</evidence>
<gene>
    <name evidence="2" type="ORF">EGT67_15385</name>
</gene>
<protein>
    <submittedName>
        <fullName evidence="2">Extradiol dioxygenase</fullName>
    </submittedName>
</protein>